<dbReference type="PROSITE" id="PS50801">
    <property type="entry name" value="STAS"/>
    <property type="match status" value="1"/>
</dbReference>
<gene>
    <name evidence="4" type="ORF">dsat_2765</name>
</gene>
<dbReference type="OrthoDB" id="9796076at2"/>
<dbReference type="Proteomes" id="UP000014975">
    <property type="component" value="Unassembled WGS sequence"/>
</dbReference>
<accession>S7UQ88</accession>
<evidence type="ECO:0000256" key="1">
    <source>
        <dbReference type="ARBA" id="ARBA00009013"/>
    </source>
</evidence>
<evidence type="ECO:0000256" key="2">
    <source>
        <dbReference type="RuleBase" id="RU003749"/>
    </source>
</evidence>
<name>S7UQ88_9BACT</name>
<dbReference type="NCBIfam" id="TIGR00377">
    <property type="entry name" value="ant_ant_sig"/>
    <property type="match status" value="1"/>
</dbReference>
<dbReference type="InterPro" id="IPR036513">
    <property type="entry name" value="STAS_dom_sf"/>
</dbReference>
<dbReference type="RefSeq" id="WP_020886649.1">
    <property type="nucleotide sequence ID" value="NZ_ATHI01000010.1"/>
</dbReference>
<reference evidence="4 5" key="1">
    <citation type="journal article" date="2013" name="Genome Announc.">
        <title>Draft genome sequences for three mercury-methylating, sulfate-reducing bacteria.</title>
        <authorList>
            <person name="Brown S.D."/>
            <person name="Hurt R.A.Jr."/>
            <person name="Gilmour C.C."/>
            <person name="Elias D.A."/>
        </authorList>
    </citation>
    <scope>NUCLEOTIDE SEQUENCE [LARGE SCALE GENOMIC DNA]</scope>
    <source>
        <strain evidence="4 5">DSM 16529</strain>
    </source>
</reference>
<dbReference type="SUPFAM" id="SSF52091">
    <property type="entry name" value="SpoIIaa-like"/>
    <property type="match status" value="1"/>
</dbReference>
<evidence type="ECO:0000313" key="5">
    <source>
        <dbReference type="Proteomes" id="UP000014975"/>
    </source>
</evidence>
<evidence type="ECO:0000259" key="3">
    <source>
        <dbReference type="PROSITE" id="PS50801"/>
    </source>
</evidence>
<dbReference type="InterPro" id="IPR002645">
    <property type="entry name" value="STAS_dom"/>
</dbReference>
<comment type="caution">
    <text evidence="4">The sequence shown here is derived from an EMBL/GenBank/DDBJ whole genome shotgun (WGS) entry which is preliminary data.</text>
</comment>
<proteinExistence type="inferred from homology"/>
<dbReference type="PATRIC" id="fig|1121439.3.peg.1169"/>
<dbReference type="AlphaFoldDB" id="S7UQ88"/>
<evidence type="ECO:0000313" key="4">
    <source>
        <dbReference type="EMBL" id="EPR34483.1"/>
    </source>
</evidence>
<feature type="domain" description="STAS" evidence="3">
    <location>
        <begin position="17"/>
        <end position="108"/>
    </location>
</feature>
<dbReference type="InterPro" id="IPR003658">
    <property type="entry name" value="Anti-sigma_ant"/>
</dbReference>
<dbReference type="PANTHER" id="PTHR33495">
    <property type="entry name" value="ANTI-SIGMA FACTOR ANTAGONIST TM_1081-RELATED-RELATED"/>
    <property type="match status" value="1"/>
</dbReference>
<dbReference type="Pfam" id="PF01740">
    <property type="entry name" value="STAS"/>
    <property type="match status" value="1"/>
</dbReference>
<sequence>MEDNAAGKWRAVEEGDVLRISGEIDSTVHEDVRAALRAHVDKSAGELVLDLGALEYMDSSGLAALLEIRKALHASGRGMRITAVTPLVAKIFQITQVGRFFGLEEGGN</sequence>
<dbReference type="GO" id="GO:0043856">
    <property type="term" value="F:anti-sigma factor antagonist activity"/>
    <property type="evidence" value="ECO:0007669"/>
    <property type="project" value="InterPro"/>
</dbReference>
<dbReference type="EMBL" id="ATHI01000010">
    <property type="protein sequence ID" value="EPR34483.1"/>
    <property type="molecule type" value="Genomic_DNA"/>
</dbReference>
<dbReference type="PANTHER" id="PTHR33495:SF2">
    <property type="entry name" value="ANTI-SIGMA FACTOR ANTAGONIST TM_1081-RELATED"/>
    <property type="match status" value="1"/>
</dbReference>
<dbReference type="CDD" id="cd07043">
    <property type="entry name" value="STAS_anti-anti-sigma_factors"/>
    <property type="match status" value="1"/>
</dbReference>
<organism evidence="4 5">
    <name type="scientific">Alkalidesulfovibrio alkalitolerans DSM 16529</name>
    <dbReference type="NCBI Taxonomy" id="1121439"/>
    <lineage>
        <taxon>Bacteria</taxon>
        <taxon>Pseudomonadati</taxon>
        <taxon>Thermodesulfobacteriota</taxon>
        <taxon>Desulfovibrionia</taxon>
        <taxon>Desulfovibrionales</taxon>
        <taxon>Desulfovibrionaceae</taxon>
        <taxon>Alkalidesulfovibrio</taxon>
    </lineage>
</organism>
<protein>
    <recommendedName>
        <fullName evidence="2">Anti-sigma factor antagonist</fullName>
    </recommendedName>
</protein>
<comment type="similarity">
    <text evidence="1 2">Belongs to the anti-sigma-factor antagonist family.</text>
</comment>
<dbReference type="STRING" id="1121439.dsat_2765"/>
<dbReference type="eggNOG" id="COG3113">
    <property type="taxonomic scope" value="Bacteria"/>
</dbReference>
<keyword evidence="5" id="KW-1185">Reference proteome</keyword>
<dbReference type="Gene3D" id="3.30.750.24">
    <property type="entry name" value="STAS domain"/>
    <property type="match status" value="1"/>
</dbReference>